<evidence type="ECO:0000256" key="1">
    <source>
        <dbReference type="ARBA" id="ARBA00004651"/>
    </source>
</evidence>
<feature type="transmembrane region" description="Helical" evidence="7">
    <location>
        <begin position="182"/>
        <end position="202"/>
    </location>
</feature>
<feature type="transmembrane region" description="Helical" evidence="7">
    <location>
        <begin position="21"/>
        <end position="42"/>
    </location>
</feature>
<feature type="transmembrane region" description="Helical" evidence="7">
    <location>
        <begin position="62"/>
        <end position="80"/>
    </location>
</feature>
<dbReference type="InterPro" id="IPR011701">
    <property type="entry name" value="MFS"/>
</dbReference>
<feature type="transmembrane region" description="Helical" evidence="7">
    <location>
        <begin position="114"/>
        <end position="133"/>
    </location>
</feature>
<dbReference type="Pfam" id="PF07690">
    <property type="entry name" value="MFS_1"/>
    <property type="match status" value="1"/>
</dbReference>
<evidence type="ECO:0000256" key="7">
    <source>
        <dbReference type="SAM" id="Phobius"/>
    </source>
</evidence>
<evidence type="ECO:0000256" key="5">
    <source>
        <dbReference type="ARBA" id="ARBA00022989"/>
    </source>
</evidence>
<organism evidence="9 10">
    <name type="scientific">Shouchella rhizosphaerae</name>
    <dbReference type="NCBI Taxonomy" id="866786"/>
    <lineage>
        <taxon>Bacteria</taxon>
        <taxon>Bacillati</taxon>
        <taxon>Bacillota</taxon>
        <taxon>Bacilli</taxon>
        <taxon>Bacillales</taxon>
        <taxon>Bacillaceae</taxon>
        <taxon>Shouchella</taxon>
    </lineage>
</organism>
<evidence type="ECO:0000256" key="2">
    <source>
        <dbReference type="ARBA" id="ARBA00022448"/>
    </source>
</evidence>
<reference evidence="9 10" key="1">
    <citation type="submission" date="2024-01" db="EMBL/GenBank/DDBJ databases">
        <title>Culturomics analysis of mouse respiratory tract.</title>
        <authorList>
            <person name="Phillips A.M."/>
            <person name="Collette N.M."/>
            <person name="Mageeney C.M."/>
            <person name="Sinha A."/>
            <person name="Hern K.E."/>
            <person name="Arkin A.P."/>
            <person name="Williams K.P."/>
            <person name="Branda S."/>
        </authorList>
    </citation>
    <scope>NUCLEOTIDE SEQUENCE [LARGE SCALE GENOMIC DNA]</scope>
    <source>
        <strain evidence="9 10">CP20</strain>
    </source>
</reference>
<feature type="transmembrane region" description="Helical" evidence="7">
    <location>
        <begin position="268"/>
        <end position="286"/>
    </location>
</feature>
<evidence type="ECO:0000259" key="8">
    <source>
        <dbReference type="PROSITE" id="PS50850"/>
    </source>
</evidence>
<evidence type="ECO:0000313" key="10">
    <source>
        <dbReference type="Proteomes" id="UP001341136"/>
    </source>
</evidence>
<dbReference type="RefSeq" id="WP_304450391.1">
    <property type="nucleotide sequence ID" value="NZ_CP144921.1"/>
</dbReference>
<evidence type="ECO:0000313" key="9">
    <source>
        <dbReference type="EMBL" id="WWA28506.1"/>
    </source>
</evidence>
<keyword evidence="3" id="KW-1003">Cell membrane</keyword>
<dbReference type="Gene3D" id="1.20.1250.20">
    <property type="entry name" value="MFS general substrate transporter like domains"/>
    <property type="match status" value="1"/>
</dbReference>
<protein>
    <submittedName>
        <fullName evidence="9">MFS transporter</fullName>
    </submittedName>
</protein>
<evidence type="ECO:0000256" key="6">
    <source>
        <dbReference type="ARBA" id="ARBA00023136"/>
    </source>
</evidence>
<dbReference type="PROSITE" id="PS50850">
    <property type="entry name" value="MFS"/>
    <property type="match status" value="1"/>
</dbReference>
<comment type="subcellular location">
    <subcellularLocation>
        <location evidence="1">Cell membrane</location>
        <topology evidence="1">Multi-pass membrane protein</topology>
    </subcellularLocation>
</comment>
<feature type="transmembrane region" description="Helical" evidence="7">
    <location>
        <begin position="234"/>
        <end position="256"/>
    </location>
</feature>
<feature type="domain" description="Major facilitator superfamily (MFS) profile" evidence="8">
    <location>
        <begin position="231"/>
        <end position="426"/>
    </location>
</feature>
<keyword evidence="6 7" id="KW-0472">Membrane</keyword>
<feature type="transmembrane region" description="Helical" evidence="7">
    <location>
        <begin position="154"/>
        <end position="176"/>
    </location>
</feature>
<keyword evidence="2" id="KW-0813">Transport</keyword>
<dbReference type="Proteomes" id="UP001341136">
    <property type="component" value="Chromosome"/>
</dbReference>
<evidence type="ECO:0000256" key="3">
    <source>
        <dbReference type="ARBA" id="ARBA00022475"/>
    </source>
</evidence>
<feature type="transmembrane region" description="Helical" evidence="7">
    <location>
        <begin position="87"/>
        <end position="108"/>
    </location>
</feature>
<name>A0ABZ2CRR0_9BACI</name>
<keyword evidence="10" id="KW-1185">Reference proteome</keyword>
<keyword evidence="4 7" id="KW-0812">Transmembrane</keyword>
<evidence type="ECO:0000256" key="4">
    <source>
        <dbReference type="ARBA" id="ARBA00022692"/>
    </source>
</evidence>
<gene>
    <name evidence="9" type="ORF">V5G21_12090</name>
</gene>
<dbReference type="PANTHER" id="PTHR23513:SF6">
    <property type="entry name" value="MAJOR FACILITATOR SUPERFAMILY ASSOCIATED DOMAIN-CONTAINING PROTEIN"/>
    <property type="match status" value="1"/>
</dbReference>
<feature type="transmembrane region" description="Helical" evidence="7">
    <location>
        <begin position="384"/>
        <end position="403"/>
    </location>
</feature>
<proteinExistence type="predicted"/>
<dbReference type="InterPro" id="IPR036259">
    <property type="entry name" value="MFS_trans_sf"/>
</dbReference>
<accession>A0ABZ2CRR0</accession>
<dbReference type="CDD" id="cd06173">
    <property type="entry name" value="MFS_MefA_like"/>
    <property type="match status" value="1"/>
</dbReference>
<dbReference type="InterPro" id="IPR020846">
    <property type="entry name" value="MFS_dom"/>
</dbReference>
<dbReference type="SUPFAM" id="SSF103473">
    <property type="entry name" value="MFS general substrate transporter"/>
    <property type="match status" value="1"/>
</dbReference>
<keyword evidence="5 7" id="KW-1133">Transmembrane helix</keyword>
<dbReference type="PANTHER" id="PTHR23513">
    <property type="entry name" value="INTEGRAL MEMBRANE EFFLUX PROTEIN-RELATED"/>
    <property type="match status" value="1"/>
</dbReference>
<sequence>MGNRERKLSIEPSHSLWKNRPFLLLLGSDATSNLGLYMYIVMIPLLMYDLTESALLISTMRLMEFLVSGLLGVAAGILVDRINRKKVLVTAAGLQWVTIALLTLLLFFENVQLWSLYFLGFFFATSGLLHTNATHAALPQVVQKDQLTEGNAKLGIVSNVVRLIGPMFAGLTLAALSFAGTMAVQLVFITLTLLCTVLLPSLKIEGLEDREKITFWKDAKEGFHELFNNSLLKVTTVVIFFQNFGFSLMMGVLVFFAVDQLQATEAQVGLYISIGAAGGLVGVLIVKKLATLLPRGKIYTYTNMFDVVAFTILAFATSWWMIAIAMALFNFSTSVSNVIYLAVRQEITPNQMLGRVSGSIATLVEMTMPLGIIAGGLWAEFLNIRFLFVINIVLSAVILISLLRTTFHQTVKELTEQISSHRAGNQ</sequence>
<dbReference type="EMBL" id="CP144921">
    <property type="protein sequence ID" value="WWA28506.1"/>
    <property type="molecule type" value="Genomic_DNA"/>
</dbReference>